<dbReference type="InterPro" id="IPR032675">
    <property type="entry name" value="LRR_dom_sf"/>
</dbReference>
<name>A0AAN9M8P5_CANGL</name>
<sequence>MLHLLRDMGREIIREESPEEPLKRSRLRFHEEVIDVLSKYKGTHFVKGLALKLPNENTICINTKAFKWMTRLKLLQLAGVQFDGDYKYLPQGLRFLCWQGFPLTHIPAEFKLNCLVVIELKYSNLKELWKKGQMLENLKVLDLSHSKYLITTPDFSYLPNLEKLVLEDCSSLRKVSNSIGVSE</sequence>
<comment type="caution">
    <text evidence="1">The sequence shown here is derived from an EMBL/GenBank/DDBJ whole genome shotgun (WGS) entry which is preliminary data.</text>
</comment>
<keyword evidence="2" id="KW-1185">Reference proteome</keyword>
<dbReference type="GO" id="GO:0006952">
    <property type="term" value="P:defense response"/>
    <property type="evidence" value="ECO:0007669"/>
    <property type="project" value="InterPro"/>
</dbReference>
<protein>
    <submittedName>
        <fullName evidence="1">Uncharacterized protein</fullName>
    </submittedName>
</protein>
<evidence type="ECO:0000313" key="2">
    <source>
        <dbReference type="Proteomes" id="UP001367508"/>
    </source>
</evidence>
<gene>
    <name evidence="1" type="ORF">VNO77_07756</name>
</gene>
<dbReference type="Proteomes" id="UP001367508">
    <property type="component" value="Unassembled WGS sequence"/>
</dbReference>
<reference evidence="1 2" key="1">
    <citation type="submission" date="2024-01" db="EMBL/GenBank/DDBJ databases">
        <title>The genomes of 5 underutilized Papilionoideae crops provide insights into root nodulation and disease resistanc.</title>
        <authorList>
            <person name="Jiang F."/>
        </authorList>
    </citation>
    <scope>NUCLEOTIDE SEQUENCE [LARGE SCALE GENOMIC DNA]</scope>
    <source>
        <strain evidence="1">LVBAO_FW01</strain>
        <tissue evidence="1">Leaves</tissue>
    </source>
</reference>
<proteinExistence type="predicted"/>
<dbReference type="EMBL" id="JAYMYQ010000002">
    <property type="protein sequence ID" value="KAK7349906.1"/>
    <property type="molecule type" value="Genomic_DNA"/>
</dbReference>
<dbReference type="AlphaFoldDB" id="A0AAN9M8P5"/>
<dbReference type="PANTHER" id="PTHR11017">
    <property type="entry name" value="LEUCINE-RICH REPEAT-CONTAINING PROTEIN"/>
    <property type="match status" value="1"/>
</dbReference>
<dbReference type="Gene3D" id="3.80.10.10">
    <property type="entry name" value="Ribonuclease Inhibitor"/>
    <property type="match status" value="1"/>
</dbReference>
<evidence type="ECO:0000313" key="1">
    <source>
        <dbReference type="EMBL" id="KAK7349906.1"/>
    </source>
</evidence>
<dbReference type="PANTHER" id="PTHR11017:SF271">
    <property type="entry name" value="DISEASE RESISTANCE PROTEIN (TIR-NBS-LRR CLASS) FAMILY"/>
    <property type="match status" value="1"/>
</dbReference>
<dbReference type="InterPro" id="IPR044974">
    <property type="entry name" value="Disease_R_plants"/>
</dbReference>
<organism evidence="1 2">
    <name type="scientific">Canavalia gladiata</name>
    <name type="common">Sword bean</name>
    <name type="synonym">Dolichos gladiatus</name>
    <dbReference type="NCBI Taxonomy" id="3824"/>
    <lineage>
        <taxon>Eukaryota</taxon>
        <taxon>Viridiplantae</taxon>
        <taxon>Streptophyta</taxon>
        <taxon>Embryophyta</taxon>
        <taxon>Tracheophyta</taxon>
        <taxon>Spermatophyta</taxon>
        <taxon>Magnoliopsida</taxon>
        <taxon>eudicotyledons</taxon>
        <taxon>Gunneridae</taxon>
        <taxon>Pentapetalae</taxon>
        <taxon>rosids</taxon>
        <taxon>fabids</taxon>
        <taxon>Fabales</taxon>
        <taxon>Fabaceae</taxon>
        <taxon>Papilionoideae</taxon>
        <taxon>50 kb inversion clade</taxon>
        <taxon>NPAAA clade</taxon>
        <taxon>indigoferoid/millettioid clade</taxon>
        <taxon>Phaseoleae</taxon>
        <taxon>Canavalia</taxon>
    </lineage>
</organism>
<accession>A0AAN9M8P5</accession>
<dbReference type="SUPFAM" id="SSF52058">
    <property type="entry name" value="L domain-like"/>
    <property type="match status" value="1"/>
</dbReference>